<feature type="domain" description="Acylphosphatase-like" evidence="12">
    <location>
        <begin position="4"/>
        <end position="91"/>
    </location>
</feature>
<dbReference type="Gene3D" id="3.30.420.40">
    <property type="match status" value="1"/>
</dbReference>
<dbReference type="EC" id="6.2.-.-" evidence="10"/>
<evidence type="ECO:0000256" key="5">
    <source>
        <dbReference type="ARBA" id="ARBA00022723"/>
    </source>
</evidence>
<dbReference type="Pfam" id="PF07503">
    <property type="entry name" value="zf-HYPF"/>
    <property type="match status" value="2"/>
</dbReference>
<keyword evidence="11" id="KW-0378">Hydrolase</keyword>
<accession>A0A9D0ZDV8</accession>
<dbReference type="Pfam" id="PF01300">
    <property type="entry name" value="Sua5_yciO_yrdC"/>
    <property type="match status" value="1"/>
</dbReference>
<evidence type="ECO:0000256" key="6">
    <source>
        <dbReference type="ARBA" id="ARBA00022771"/>
    </source>
</evidence>
<dbReference type="PROSITE" id="PS51160">
    <property type="entry name" value="ACYLPHOSPHATASE_3"/>
    <property type="match status" value="1"/>
</dbReference>
<dbReference type="SUPFAM" id="SSF53067">
    <property type="entry name" value="Actin-like ATPase domain"/>
    <property type="match status" value="1"/>
</dbReference>
<protein>
    <recommendedName>
        <fullName evidence="10">Carbamoyltransferase</fullName>
        <ecNumber evidence="10">6.2.-.-</ecNumber>
    </recommendedName>
</protein>
<dbReference type="Pfam" id="PF22521">
    <property type="entry name" value="HypF_C_2"/>
    <property type="match status" value="1"/>
</dbReference>
<gene>
    <name evidence="14" type="primary">hypF</name>
    <name evidence="14" type="ORF">IAB77_06055</name>
</gene>
<name>A0A9D0ZDV8_9FIRM</name>
<keyword evidence="7" id="KW-0862">Zinc</keyword>
<comment type="catalytic activity">
    <reaction evidence="9">
        <text>C-terminal L-cysteinyl-[HypE protein] + carbamoyl phosphate + ATP + H2O = C-terminal S-carboxamide-L-cysteinyl-[HypE protein] + AMP + phosphate + diphosphate + H(+)</text>
        <dbReference type="Rhea" id="RHEA:55636"/>
        <dbReference type="Rhea" id="RHEA-COMP:14247"/>
        <dbReference type="Rhea" id="RHEA-COMP:14392"/>
        <dbReference type="ChEBI" id="CHEBI:15377"/>
        <dbReference type="ChEBI" id="CHEBI:15378"/>
        <dbReference type="ChEBI" id="CHEBI:30616"/>
        <dbReference type="ChEBI" id="CHEBI:33019"/>
        <dbReference type="ChEBI" id="CHEBI:43474"/>
        <dbReference type="ChEBI" id="CHEBI:58228"/>
        <dbReference type="ChEBI" id="CHEBI:76913"/>
        <dbReference type="ChEBI" id="CHEBI:139126"/>
        <dbReference type="ChEBI" id="CHEBI:456215"/>
    </reaction>
</comment>
<dbReference type="PANTHER" id="PTHR42959">
    <property type="entry name" value="CARBAMOYLTRANSFERASE"/>
    <property type="match status" value="1"/>
</dbReference>
<evidence type="ECO:0000256" key="2">
    <source>
        <dbReference type="ARBA" id="ARBA00005614"/>
    </source>
</evidence>
<dbReference type="InterPro" id="IPR006070">
    <property type="entry name" value="Sua5-like_dom"/>
</dbReference>
<sequence>MCVRASVEVRGIVQGVGFRPFIHRLVERHGLEGWVRNTSEGAELEVEGGRAAVGAFVREISAEAPPLALIESVEVAELPGSGGYGGFRIIESGRGEEMRTLVSPDTGICADCLRELLDPADRRYRYPFINCTNCGPRFTIIKSVPYDRAYTSMSDFPMCPDCAREFADIRDRRYHAQPDCCPECGPEVFFLDAVGRRMTGDAIETARGCLKAGKIICVKGLGGMHLACLAGDEAACSELRRRKQRDEKPFAVMCRSVECAKRICRVTEVEERLLVSHKKPIVLLEKLGRGAWAHLSENNSIGVMLPYTPLHVLLMGGDIDCLVMTSANLSDTPIIYKNSEAIDRLGGIADGFLLHNREIVTRCDDSLMRVFEGREYPLRRSRGYVPYPVIVPGLAGGLLACGAEQKASFCMSKPGHAFPSQHIGDLKNAETLEAYEGQIAHFERLFDIKPRAIACDLHPDYLSTAYAEERSEREGISLLRVQHHHAHLAACMADNGLEGECLGLIWDGVGLGTDGTAWGGELLRGSYSGFERLGSIHPLLLPGGDAAVKDIWRLGLSAAVESGADTGEIAAGPEVGAVKLMISKRVSCPESSGMGRLFDAACSLAGIRQSCTYEGQGAVLLEAAASVDEDGEYEARFYVRDGLEVFDWRPMVRDIISERCSGIAKSVVAARFMNTLVSAAVKMAEKAADMTHLHRIVLSGGVFQNMYLMNRLPGRLRAAGLEVFTHSRVSANDEGLSLGQLRILEAKYVLGGATENCRD</sequence>
<dbReference type="GO" id="GO:0008270">
    <property type="term" value="F:zinc ion binding"/>
    <property type="evidence" value="ECO:0007669"/>
    <property type="project" value="UniProtKB-KW"/>
</dbReference>
<dbReference type="Gene3D" id="3.90.870.50">
    <property type="match status" value="1"/>
</dbReference>
<dbReference type="InterPro" id="IPR011125">
    <property type="entry name" value="Znf_HypF"/>
</dbReference>
<dbReference type="Proteomes" id="UP000824262">
    <property type="component" value="Unassembled WGS sequence"/>
</dbReference>
<dbReference type="PROSITE" id="PS00150">
    <property type="entry name" value="ACYLPHOSPHATASE_1"/>
    <property type="match status" value="1"/>
</dbReference>
<evidence type="ECO:0000256" key="4">
    <source>
        <dbReference type="ARBA" id="ARBA00022598"/>
    </source>
</evidence>
<dbReference type="NCBIfam" id="TIGR00143">
    <property type="entry name" value="hypF"/>
    <property type="match status" value="1"/>
</dbReference>
<dbReference type="InterPro" id="IPR051060">
    <property type="entry name" value="Carbamoyltrans_HypF-like"/>
</dbReference>
<dbReference type="SUPFAM" id="SSF55821">
    <property type="entry name" value="YrdC/RibB"/>
    <property type="match status" value="1"/>
</dbReference>
<evidence type="ECO:0000256" key="9">
    <source>
        <dbReference type="ARBA" id="ARBA00048220"/>
    </source>
</evidence>
<dbReference type="Gene3D" id="3.30.420.360">
    <property type="match status" value="1"/>
</dbReference>
<comment type="similarity">
    <text evidence="2">Belongs to the acylphosphatase family.</text>
</comment>
<dbReference type="InterPro" id="IPR055128">
    <property type="entry name" value="HypF_C_2"/>
</dbReference>
<dbReference type="InterPro" id="IPR004421">
    <property type="entry name" value="Carbamoyltransferase_HypF"/>
</dbReference>
<evidence type="ECO:0000256" key="8">
    <source>
        <dbReference type="ARBA" id="ARBA00047645"/>
    </source>
</evidence>
<dbReference type="Gene3D" id="3.30.110.120">
    <property type="match status" value="1"/>
</dbReference>
<dbReference type="GO" id="GO:0003725">
    <property type="term" value="F:double-stranded RNA binding"/>
    <property type="evidence" value="ECO:0007669"/>
    <property type="project" value="InterPro"/>
</dbReference>
<comment type="similarity">
    <text evidence="3 10">Belongs to the carbamoyltransferase HypF family.</text>
</comment>
<comment type="catalytic activity">
    <reaction evidence="8 11">
        <text>an acyl phosphate + H2O = a carboxylate + phosphate + H(+)</text>
        <dbReference type="Rhea" id="RHEA:14965"/>
        <dbReference type="ChEBI" id="CHEBI:15377"/>
        <dbReference type="ChEBI" id="CHEBI:15378"/>
        <dbReference type="ChEBI" id="CHEBI:29067"/>
        <dbReference type="ChEBI" id="CHEBI:43474"/>
        <dbReference type="ChEBI" id="CHEBI:59918"/>
        <dbReference type="EC" id="3.6.1.7"/>
    </reaction>
</comment>
<proteinExistence type="inferred from homology"/>
<dbReference type="AlphaFoldDB" id="A0A9D0ZDV8"/>
<dbReference type="InterPro" id="IPR043129">
    <property type="entry name" value="ATPase_NBD"/>
</dbReference>
<dbReference type="PROSITE" id="PS51163">
    <property type="entry name" value="YRDC"/>
    <property type="match status" value="1"/>
</dbReference>
<dbReference type="GO" id="GO:0016874">
    <property type="term" value="F:ligase activity"/>
    <property type="evidence" value="ECO:0007669"/>
    <property type="project" value="UniProtKB-UniRule"/>
</dbReference>
<comment type="pathway">
    <text evidence="1">Protein modification; [NiFe] hydrogenase maturation.</text>
</comment>
<dbReference type="EMBL" id="DVGA01000059">
    <property type="protein sequence ID" value="HIQ78807.1"/>
    <property type="molecule type" value="Genomic_DNA"/>
</dbReference>
<keyword evidence="4" id="KW-0436">Ligase</keyword>
<evidence type="ECO:0000313" key="15">
    <source>
        <dbReference type="Proteomes" id="UP000824262"/>
    </source>
</evidence>
<reference evidence="14" key="2">
    <citation type="journal article" date="2021" name="PeerJ">
        <title>Extensive microbial diversity within the chicken gut microbiome revealed by metagenomics and culture.</title>
        <authorList>
            <person name="Gilroy R."/>
            <person name="Ravi A."/>
            <person name="Getino M."/>
            <person name="Pursley I."/>
            <person name="Horton D.L."/>
            <person name="Alikhan N.F."/>
            <person name="Baker D."/>
            <person name="Gharbi K."/>
            <person name="Hall N."/>
            <person name="Watson M."/>
            <person name="Adriaenssens E.M."/>
            <person name="Foster-Nyarko E."/>
            <person name="Jarju S."/>
            <person name="Secka A."/>
            <person name="Antonio M."/>
            <person name="Oren A."/>
            <person name="Chaudhuri R.R."/>
            <person name="La Ragione R."/>
            <person name="Hildebrand F."/>
            <person name="Pallen M.J."/>
        </authorList>
    </citation>
    <scope>NUCLEOTIDE SEQUENCE</scope>
    <source>
        <strain evidence="14">ChiBcolR7-354</strain>
    </source>
</reference>
<dbReference type="InterPro" id="IPR036046">
    <property type="entry name" value="Acylphosphatase-like_dom_sf"/>
</dbReference>
<organism evidence="14 15">
    <name type="scientific">Candidatus Scatomorpha intestinavium</name>
    <dbReference type="NCBI Taxonomy" id="2840922"/>
    <lineage>
        <taxon>Bacteria</taxon>
        <taxon>Bacillati</taxon>
        <taxon>Bacillota</taxon>
        <taxon>Clostridia</taxon>
        <taxon>Eubacteriales</taxon>
        <taxon>Candidatus Scatomorpha</taxon>
    </lineage>
</organism>
<evidence type="ECO:0000259" key="12">
    <source>
        <dbReference type="PROSITE" id="PS51160"/>
    </source>
</evidence>
<dbReference type="Pfam" id="PF17788">
    <property type="entry name" value="HypF_C"/>
    <property type="match status" value="1"/>
</dbReference>
<dbReference type="Pfam" id="PF00708">
    <property type="entry name" value="Acylphosphatase"/>
    <property type="match status" value="1"/>
</dbReference>
<dbReference type="GO" id="GO:0003998">
    <property type="term" value="F:acylphosphatase activity"/>
    <property type="evidence" value="ECO:0007669"/>
    <property type="project" value="UniProtKB-EC"/>
</dbReference>
<dbReference type="GO" id="GO:0016743">
    <property type="term" value="F:carboxyl- or carbamoyltransferase activity"/>
    <property type="evidence" value="ECO:0007669"/>
    <property type="project" value="UniProtKB-UniRule"/>
</dbReference>
<dbReference type="PANTHER" id="PTHR42959:SF1">
    <property type="entry name" value="CARBAMOYLTRANSFERASE HYPF"/>
    <property type="match status" value="1"/>
</dbReference>
<dbReference type="GO" id="GO:0051604">
    <property type="term" value="P:protein maturation"/>
    <property type="evidence" value="ECO:0007669"/>
    <property type="project" value="TreeGrafter"/>
</dbReference>
<dbReference type="InterPro" id="IPR001792">
    <property type="entry name" value="Acylphosphatase-like_dom"/>
</dbReference>
<dbReference type="PIRSF" id="PIRSF006256">
    <property type="entry name" value="CMPcnvr_hdrg_mat"/>
    <property type="match status" value="1"/>
</dbReference>
<evidence type="ECO:0000256" key="7">
    <source>
        <dbReference type="ARBA" id="ARBA00022833"/>
    </source>
</evidence>
<reference evidence="14" key="1">
    <citation type="submission" date="2020-10" db="EMBL/GenBank/DDBJ databases">
        <authorList>
            <person name="Gilroy R."/>
        </authorList>
    </citation>
    <scope>NUCLEOTIDE SEQUENCE</scope>
    <source>
        <strain evidence="14">ChiBcolR7-354</strain>
    </source>
</reference>
<evidence type="ECO:0000313" key="14">
    <source>
        <dbReference type="EMBL" id="HIQ78807.1"/>
    </source>
</evidence>
<comment type="caution">
    <text evidence="14">The sequence shown here is derived from an EMBL/GenBank/DDBJ whole genome shotgun (WGS) entry which is preliminary data.</text>
</comment>
<feature type="domain" description="YrdC-like" evidence="13">
    <location>
        <begin position="200"/>
        <end position="383"/>
    </location>
</feature>
<evidence type="ECO:0000259" key="13">
    <source>
        <dbReference type="PROSITE" id="PS51163"/>
    </source>
</evidence>
<evidence type="ECO:0000256" key="3">
    <source>
        <dbReference type="ARBA" id="ARBA00008097"/>
    </source>
</evidence>
<keyword evidence="5" id="KW-0479">Metal-binding</keyword>
<dbReference type="InterPro" id="IPR041440">
    <property type="entry name" value="HypF_C"/>
</dbReference>
<evidence type="ECO:0000256" key="1">
    <source>
        <dbReference type="ARBA" id="ARBA00004711"/>
    </source>
</evidence>
<keyword evidence="6" id="KW-0863">Zinc-finger</keyword>
<feature type="active site" evidence="11">
    <location>
        <position position="37"/>
    </location>
</feature>
<evidence type="ECO:0000256" key="10">
    <source>
        <dbReference type="PIRNR" id="PIRNR006256"/>
    </source>
</evidence>
<dbReference type="SUPFAM" id="SSF54975">
    <property type="entry name" value="Acylphosphatase/BLUF domain-like"/>
    <property type="match status" value="1"/>
</dbReference>
<dbReference type="InterPro" id="IPR017945">
    <property type="entry name" value="DHBP_synth_RibB-like_a/b_dom"/>
</dbReference>
<feature type="active site" evidence="11">
    <location>
        <position position="19"/>
    </location>
</feature>
<evidence type="ECO:0000256" key="11">
    <source>
        <dbReference type="PROSITE-ProRule" id="PRU00520"/>
    </source>
</evidence>
<dbReference type="InterPro" id="IPR017968">
    <property type="entry name" value="Acylphosphatase_CS"/>
</dbReference>